<dbReference type="SUPFAM" id="SSF103025">
    <property type="entry name" value="Folate-binding domain"/>
    <property type="match status" value="1"/>
</dbReference>
<dbReference type="InterPro" id="IPR027266">
    <property type="entry name" value="TrmE/GcvT-like"/>
</dbReference>
<keyword evidence="5" id="KW-1185">Reference proteome</keyword>
<dbReference type="InterPro" id="IPR017703">
    <property type="entry name" value="YgfZ/GCV_T_CS"/>
</dbReference>
<dbReference type="NCBIfam" id="TIGR03317">
    <property type="entry name" value="ygfZ_signature"/>
    <property type="match status" value="1"/>
</dbReference>
<dbReference type="InterPro" id="IPR029043">
    <property type="entry name" value="GcvT/YgfZ_C"/>
</dbReference>
<dbReference type="InterPro" id="IPR006222">
    <property type="entry name" value="GCVT_N"/>
</dbReference>
<name>A0ABP9R2J8_9PSEU</name>
<keyword evidence="1" id="KW-0809">Transit peptide</keyword>
<dbReference type="InterPro" id="IPR045179">
    <property type="entry name" value="YgfZ/GcvT"/>
</dbReference>
<protein>
    <submittedName>
        <fullName evidence="4">Folate-binding protein YgfZ</fullName>
    </submittedName>
</protein>
<evidence type="ECO:0000313" key="4">
    <source>
        <dbReference type="EMBL" id="GAA5170313.1"/>
    </source>
</evidence>
<feature type="domain" description="GCVT N-terminal" evidence="3">
    <location>
        <begin position="29"/>
        <end position="151"/>
    </location>
</feature>
<dbReference type="Proteomes" id="UP001428817">
    <property type="component" value="Unassembled WGS sequence"/>
</dbReference>
<dbReference type="PANTHER" id="PTHR22602">
    <property type="entry name" value="TRANSFERASE CAF17, MITOCHONDRIAL-RELATED"/>
    <property type="match status" value="1"/>
</dbReference>
<reference evidence="5" key="1">
    <citation type="journal article" date="2019" name="Int. J. Syst. Evol. Microbiol.">
        <title>The Global Catalogue of Microorganisms (GCM) 10K type strain sequencing project: providing services to taxonomists for standard genome sequencing and annotation.</title>
        <authorList>
            <consortium name="The Broad Institute Genomics Platform"/>
            <consortium name="The Broad Institute Genome Sequencing Center for Infectious Disease"/>
            <person name="Wu L."/>
            <person name="Ma J."/>
        </authorList>
    </citation>
    <scope>NUCLEOTIDE SEQUENCE [LARGE SCALE GENOMIC DNA]</scope>
    <source>
        <strain evidence="5">JCM 18303</strain>
    </source>
</reference>
<gene>
    <name evidence="4" type="ORF">GCM10023321_67290</name>
</gene>
<dbReference type="EMBL" id="BAABJP010000043">
    <property type="protein sequence ID" value="GAA5170313.1"/>
    <property type="molecule type" value="Genomic_DNA"/>
</dbReference>
<comment type="caution">
    <text evidence="4">The sequence shown here is derived from an EMBL/GenBank/DDBJ whole genome shotgun (WGS) entry which is preliminary data.</text>
</comment>
<evidence type="ECO:0000256" key="1">
    <source>
        <dbReference type="ARBA" id="ARBA00022946"/>
    </source>
</evidence>
<proteinExistence type="predicted"/>
<evidence type="ECO:0000256" key="2">
    <source>
        <dbReference type="SAM" id="MobiDB-lite"/>
    </source>
</evidence>
<accession>A0ABP9R2J8</accession>
<dbReference type="PIRSF" id="PIRSF006487">
    <property type="entry name" value="GcvT"/>
    <property type="match status" value="1"/>
</dbReference>
<organism evidence="4 5">
    <name type="scientific">Pseudonocardia eucalypti</name>
    <dbReference type="NCBI Taxonomy" id="648755"/>
    <lineage>
        <taxon>Bacteria</taxon>
        <taxon>Bacillati</taxon>
        <taxon>Actinomycetota</taxon>
        <taxon>Actinomycetes</taxon>
        <taxon>Pseudonocardiales</taxon>
        <taxon>Pseudonocardiaceae</taxon>
        <taxon>Pseudonocardia</taxon>
    </lineage>
</organism>
<dbReference type="RefSeq" id="WP_185063596.1">
    <property type="nucleotide sequence ID" value="NZ_BAABJP010000043.1"/>
</dbReference>
<dbReference type="Gene3D" id="3.30.1360.120">
    <property type="entry name" value="Probable tRNA modification gtpase trme, domain 1"/>
    <property type="match status" value="1"/>
</dbReference>
<dbReference type="Pfam" id="PF01571">
    <property type="entry name" value="GCV_T"/>
    <property type="match status" value="1"/>
</dbReference>
<sequence>MNPLLTVPGAVADEGRDEGVAAHYGDPLAEQRAADRSAAVVDRSNRQLLAVTGPERLSWLHSLLTQHVTELAEGAGTEALVLDMNGRVEHHAVLAHVGDTVWLDVEPGTAEALRDYLVKMQFWSEVEVRDATGELAQLAVVGPDAARVLTTSGVPVPEGAYAVAALPGGTGFVRHMPTRGGVDLFVPRPELAEWWRKLRDAGAAQAGAMAFEALRVAARSPRLGVDTDERTIPHEVGWIDTAVHLTKGCYRGQETVARVANVGRPPRRLVLLHTSSGDDEPLAPGDPVLLDGKEIGRVGTAVLHHELGGVALALVKRSIPVEAELVAGDAERATPVRIDPDSMPPGEDVEPAGRAAQQRLRSLRMA</sequence>
<dbReference type="PANTHER" id="PTHR22602:SF0">
    <property type="entry name" value="TRANSFERASE CAF17, MITOCHONDRIAL-RELATED"/>
    <property type="match status" value="1"/>
</dbReference>
<dbReference type="SUPFAM" id="SSF101790">
    <property type="entry name" value="Aminomethyltransferase beta-barrel domain"/>
    <property type="match status" value="1"/>
</dbReference>
<evidence type="ECO:0000313" key="5">
    <source>
        <dbReference type="Proteomes" id="UP001428817"/>
    </source>
</evidence>
<feature type="region of interest" description="Disordered" evidence="2">
    <location>
        <begin position="337"/>
        <end position="366"/>
    </location>
</feature>
<evidence type="ECO:0000259" key="3">
    <source>
        <dbReference type="Pfam" id="PF01571"/>
    </source>
</evidence>